<dbReference type="EMBL" id="CAADHB010000055">
    <property type="protein sequence ID" value="VFK79567.1"/>
    <property type="molecule type" value="Genomic_DNA"/>
</dbReference>
<dbReference type="EMBL" id="CAADFR010000024">
    <property type="protein sequence ID" value="VFK38429.1"/>
    <property type="molecule type" value="Genomic_DNA"/>
</dbReference>
<evidence type="ECO:0000313" key="3">
    <source>
        <dbReference type="EMBL" id="VFK79567.1"/>
    </source>
</evidence>
<dbReference type="AlphaFoldDB" id="A0A450YPL3"/>
<evidence type="ECO:0000313" key="2">
    <source>
        <dbReference type="EMBL" id="VFK43484.1"/>
    </source>
</evidence>
<evidence type="ECO:0000313" key="1">
    <source>
        <dbReference type="EMBL" id="VFK38429.1"/>
    </source>
</evidence>
<proteinExistence type="predicted"/>
<organism evidence="2">
    <name type="scientific">Candidatus Kentrum sp. SD</name>
    <dbReference type="NCBI Taxonomy" id="2126332"/>
    <lineage>
        <taxon>Bacteria</taxon>
        <taxon>Pseudomonadati</taxon>
        <taxon>Pseudomonadota</taxon>
        <taxon>Gammaproteobacteria</taxon>
        <taxon>Candidatus Kentrum</taxon>
    </lineage>
</organism>
<sequence>MSAVNQPLTLEEIAGYARAHIGGWLAEESFAKPAVVYDKGSCPNVAQSSAPAARLVLDRKAIYQLARLRLGPMNHNSAQC</sequence>
<gene>
    <name evidence="3" type="ORF">BECKSD772D_GA0070982_10551</name>
    <name evidence="2" type="ORF">BECKSD772E_GA0070983_102612</name>
    <name evidence="1" type="ORF">BECKSD772F_GA0070984_102424</name>
</gene>
<dbReference type="EMBL" id="CAADFU010000026">
    <property type="protein sequence ID" value="VFK43484.1"/>
    <property type="molecule type" value="Genomic_DNA"/>
</dbReference>
<accession>A0A450YPL3</accession>
<protein>
    <submittedName>
        <fullName evidence="2">Uncharacterized protein</fullName>
    </submittedName>
</protein>
<reference evidence="2" key="1">
    <citation type="submission" date="2019-02" db="EMBL/GenBank/DDBJ databases">
        <authorList>
            <person name="Gruber-Vodicka R. H."/>
            <person name="Seah K. B. B."/>
        </authorList>
    </citation>
    <scope>NUCLEOTIDE SEQUENCE</scope>
    <source>
        <strain evidence="3">BECK_S127</strain>
        <strain evidence="2">BECK_S1320</strain>
        <strain evidence="1">BECK_S1321</strain>
    </source>
</reference>
<name>A0A450YPL3_9GAMM</name>